<evidence type="ECO:0000313" key="2">
    <source>
        <dbReference type="Proteomes" id="UP000606786"/>
    </source>
</evidence>
<keyword evidence="2" id="KW-1185">Reference proteome</keyword>
<sequence length="117" mass="13773">MHTYFHTYRLATVSNWQLATGDWRKNRGKQNTFFMSLQIFTNQQKSIDKVSCASSIKNTHKTRNKRPKQKPDIVYNANVDVDVTLCARRKQVVATNWNNHVRTLDTLREFSENRSIL</sequence>
<reference evidence="1" key="1">
    <citation type="submission" date="2020-11" db="EMBL/GenBank/DDBJ databases">
        <authorList>
            <person name="Whitehead M."/>
        </authorList>
    </citation>
    <scope>NUCLEOTIDE SEQUENCE</scope>
    <source>
        <strain evidence="1">EGII</strain>
    </source>
</reference>
<proteinExistence type="predicted"/>
<evidence type="ECO:0000313" key="1">
    <source>
        <dbReference type="EMBL" id="CAD6994154.1"/>
    </source>
</evidence>
<dbReference type="Proteomes" id="UP000606786">
    <property type="component" value="Unassembled WGS sequence"/>
</dbReference>
<gene>
    <name evidence="1" type="ORF">CCAP1982_LOCUS2920</name>
</gene>
<dbReference type="EMBL" id="CAJHJT010000001">
    <property type="protein sequence ID" value="CAD6994154.1"/>
    <property type="molecule type" value="Genomic_DNA"/>
</dbReference>
<accession>A0A811U589</accession>
<dbReference type="AlphaFoldDB" id="A0A811U589"/>
<organism evidence="1 2">
    <name type="scientific">Ceratitis capitata</name>
    <name type="common">Mediterranean fruit fly</name>
    <name type="synonym">Tephritis capitata</name>
    <dbReference type="NCBI Taxonomy" id="7213"/>
    <lineage>
        <taxon>Eukaryota</taxon>
        <taxon>Metazoa</taxon>
        <taxon>Ecdysozoa</taxon>
        <taxon>Arthropoda</taxon>
        <taxon>Hexapoda</taxon>
        <taxon>Insecta</taxon>
        <taxon>Pterygota</taxon>
        <taxon>Neoptera</taxon>
        <taxon>Endopterygota</taxon>
        <taxon>Diptera</taxon>
        <taxon>Brachycera</taxon>
        <taxon>Muscomorpha</taxon>
        <taxon>Tephritoidea</taxon>
        <taxon>Tephritidae</taxon>
        <taxon>Ceratitis</taxon>
        <taxon>Ceratitis</taxon>
    </lineage>
</organism>
<comment type="caution">
    <text evidence="1">The sequence shown here is derived from an EMBL/GenBank/DDBJ whole genome shotgun (WGS) entry which is preliminary data.</text>
</comment>
<protein>
    <submittedName>
        <fullName evidence="1">(Mediterranean fruit fly) hypothetical protein</fullName>
    </submittedName>
</protein>
<name>A0A811U589_CERCA</name>